<dbReference type="PANTHER" id="PTHR12526:SF622">
    <property type="entry name" value="GLYCOSYLTRANSFERASE (GROUP I)"/>
    <property type="match status" value="1"/>
</dbReference>
<evidence type="ECO:0000259" key="1">
    <source>
        <dbReference type="Pfam" id="PF00534"/>
    </source>
</evidence>
<feature type="non-terminal residue" evidence="2">
    <location>
        <position position="154"/>
    </location>
</feature>
<feature type="domain" description="Glycosyl transferase family 1" evidence="1">
    <location>
        <begin position="46"/>
        <end position="137"/>
    </location>
</feature>
<dbReference type="SUPFAM" id="SSF53756">
    <property type="entry name" value="UDP-Glycosyltransferase/glycogen phosphorylase"/>
    <property type="match status" value="1"/>
</dbReference>
<dbReference type="InterPro" id="IPR001296">
    <property type="entry name" value="Glyco_trans_1"/>
</dbReference>
<sequence length="154" mass="17138">MISNGANIKLFRPLEKLAPSPPSSPLGGEEIGGGNFEIPDNEIECQKKLGLDENGFYIGFVGYFAPWQGLEILIDAADLVKKRGYPDIKYLIVGDGGGLKKSLQTRVEKYNLKQEISFLGHIKHQDIVHYINAFDVCYLCKKGLSYQSFSPLKL</sequence>
<dbReference type="EMBL" id="PFFY01000358">
    <property type="protein sequence ID" value="PIW31107.1"/>
    <property type="molecule type" value="Genomic_DNA"/>
</dbReference>
<protein>
    <recommendedName>
        <fullName evidence="1">Glycosyl transferase family 1 domain-containing protein</fullName>
    </recommendedName>
</protein>
<dbReference type="Gene3D" id="3.40.50.2000">
    <property type="entry name" value="Glycogen Phosphorylase B"/>
    <property type="match status" value="1"/>
</dbReference>
<dbReference type="GO" id="GO:0016757">
    <property type="term" value="F:glycosyltransferase activity"/>
    <property type="evidence" value="ECO:0007669"/>
    <property type="project" value="InterPro"/>
</dbReference>
<name>A0A2M7GUX5_9BACT</name>
<gene>
    <name evidence="2" type="ORF">COW28_07670</name>
</gene>
<organism evidence="2 3">
    <name type="scientific">bacterium (Candidatus Ratteibacteria) CG15_BIG_FIL_POST_REV_8_21_14_020_41_12</name>
    <dbReference type="NCBI Taxonomy" id="2014291"/>
    <lineage>
        <taxon>Bacteria</taxon>
        <taxon>Candidatus Ratteibacteria</taxon>
    </lineage>
</organism>
<evidence type="ECO:0000313" key="2">
    <source>
        <dbReference type="EMBL" id="PIW31107.1"/>
    </source>
</evidence>
<dbReference type="PANTHER" id="PTHR12526">
    <property type="entry name" value="GLYCOSYLTRANSFERASE"/>
    <property type="match status" value="1"/>
</dbReference>
<dbReference type="Pfam" id="PF00534">
    <property type="entry name" value="Glycos_transf_1"/>
    <property type="match status" value="1"/>
</dbReference>
<reference evidence="3" key="1">
    <citation type="submission" date="2017-09" db="EMBL/GenBank/DDBJ databases">
        <title>Depth-based differentiation of microbial function through sediment-hosted aquifers and enrichment of novel symbionts in the deep terrestrial subsurface.</title>
        <authorList>
            <person name="Probst A.J."/>
            <person name="Ladd B."/>
            <person name="Jarett J.K."/>
            <person name="Geller-Mcgrath D.E."/>
            <person name="Sieber C.M.K."/>
            <person name="Emerson J.B."/>
            <person name="Anantharaman K."/>
            <person name="Thomas B.C."/>
            <person name="Malmstrom R."/>
            <person name="Stieglmeier M."/>
            <person name="Klingl A."/>
            <person name="Woyke T."/>
            <person name="Ryan C.M."/>
            <person name="Banfield J.F."/>
        </authorList>
    </citation>
    <scope>NUCLEOTIDE SEQUENCE [LARGE SCALE GENOMIC DNA]</scope>
</reference>
<dbReference type="AlphaFoldDB" id="A0A2M7GUX5"/>
<comment type="caution">
    <text evidence="2">The sequence shown here is derived from an EMBL/GenBank/DDBJ whole genome shotgun (WGS) entry which is preliminary data.</text>
</comment>
<proteinExistence type="predicted"/>
<dbReference type="Proteomes" id="UP000230025">
    <property type="component" value="Unassembled WGS sequence"/>
</dbReference>
<accession>A0A2M7GUX5</accession>
<evidence type="ECO:0000313" key="3">
    <source>
        <dbReference type="Proteomes" id="UP000230025"/>
    </source>
</evidence>